<dbReference type="Gene3D" id="3.30.420.40">
    <property type="match status" value="2"/>
</dbReference>
<dbReference type="NCBIfam" id="TIGR00016">
    <property type="entry name" value="ackA"/>
    <property type="match status" value="1"/>
</dbReference>
<dbReference type="PIRSF" id="PIRSF000722">
    <property type="entry name" value="Acetate_prop_kin"/>
    <property type="match status" value="1"/>
</dbReference>
<feature type="binding site" evidence="9">
    <location>
        <position position="85"/>
    </location>
    <ligand>
        <name>substrate</name>
    </ligand>
</feature>
<proteinExistence type="inferred from homology"/>
<keyword evidence="6 9" id="KW-0418">Kinase</keyword>
<name>A0ABT7DUV3_9NEIS</name>
<evidence type="ECO:0000256" key="5">
    <source>
        <dbReference type="ARBA" id="ARBA00022741"/>
    </source>
</evidence>
<dbReference type="Proteomes" id="UP001172778">
    <property type="component" value="Unassembled WGS sequence"/>
</dbReference>
<comment type="subunit">
    <text evidence="9">Homodimer.</text>
</comment>
<evidence type="ECO:0000256" key="6">
    <source>
        <dbReference type="ARBA" id="ARBA00022777"/>
    </source>
</evidence>
<evidence type="ECO:0000313" key="11">
    <source>
        <dbReference type="EMBL" id="MDK2123836.1"/>
    </source>
</evidence>
<evidence type="ECO:0000256" key="1">
    <source>
        <dbReference type="ARBA" id="ARBA00008748"/>
    </source>
</evidence>
<comment type="function">
    <text evidence="9">Catalyzes the formation of acetyl phosphate from acetate and ATP. Can also catalyze the reverse reaction.</text>
</comment>
<feature type="binding site" evidence="9">
    <location>
        <begin position="199"/>
        <end position="203"/>
    </location>
    <ligand>
        <name>ATP</name>
        <dbReference type="ChEBI" id="CHEBI:30616"/>
    </ligand>
</feature>
<accession>A0ABT7DUV3</accession>
<reference evidence="11" key="1">
    <citation type="submission" date="2023-03" db="EMBL/GenBank/DDBJ databases">
        <title>Chitinimonas shenzhenensis gen. nov., sp. nov., a novel member of family Burkholderiaceae isolated from activated sludge collected in Shen Zhen, China.</title>
        <authorList>
            <person name="Wang X."/>
        </authorList>
    </citation>
    <scope>NUCLEOTIDE SEQUENCE</scope>
    <source>
        <strain evidence="11">DQS-5</strain>
    </source>
</reference>
<dbReference type="PROSITE" id="PS01076">
    <property type="entry name" value="ACETATE_KINASE_2"/>
    <property type="match status" value="1"/>
</dbReference>
<gene>
    <name evidence="9" type="primary">ackA</name>
    <name evidence="11" type="ORF">PZA18_07215</name>
</gene>
<dbReference type="GO" id="GO:0008776">
    <property type="term" value="F:acetate kinase activity"/>
    <property type="evidence" value="ECO:0007669"/>
    <property type="project" value="UniProtKB-EC"/>
</dbReference>
<feature type="binding site" evidence="9">
    <location>
        <position position="370"/>
    </location>
    <ligand>
        <name>Mg(2+)</name>
        <dbReference type="ChEBI" id="CHEBI:18420"/>
    </ligand>
</feature>
<keyword evidence="7 9" id="KW-0067">ATP-binding</keyword>
<dbReference type="Pfam" id="PF00871">
    <property type="entry name" value="Acetate_kinase"/>
    <property type="match status" value="1"/>
</dbReference>
<feature type="binding site" evidence="9">
    <location>
        <begin position="319"/>
        <end position="323"/>
    </location>
    <ligand>
        <name>ATP</name>
        <dbReference type="ChEBI" id="CHEBI:30616"/>
    </ligand>
</feature>
<protein>
    <recommendedName>
        <fullName evidence="9">Acetate kinase</fullName>
        <ecNumber evidence="9">2.7.2.1</ecNumber>
    </recommendedName>
    <alternativeName>
        <fullName evidence="9">Acetokinase</fullName>
    </alternativeName>
</protein>
<dbReference type="EMBL" id="JARRAF010000006">
    <property type="protein sequence ID" value="MDK2123836.1"/>
    <property type="molecule type" value="Genomic_DNA"/>
</dbReference>
<organism evidence="11 12">
    <name type="scientific">Parachitinimonas caeni</name>
    <dbReference type="NCBI Taxonomy" id="3031301"/>
    <lineage>
        <taxon>Bacteria</taxon>
        <taxon>Pseudomonadati</taxon>
        <taxon>Pseudomonadota</taxon>
        <taxon>Betaproteobacteria</taxon>
        <taxon>Neisseriales</taxon>
        <taxon>Chitinibacteraceae</taxon>
        <taxon>Parachitinimonas</taxon>
    </lineage>
</organism>
<evidence type="ECO:0000256" key="7">
    <source>
        <dbReference type="ARBA" id="ARBA00022840"/>
    </source>
</evidence>
<dbReference type="HAMAP" id="MF_00020">
    <property type="entry name" value="Acetate_kinase"/>
    <property type="match status" value="1"/>
</dbReference>
<feature type="binding site" evidence="9">
    <location>
        <position position="15"/>
    </location>
    <ligand>
        <name>ATP</name>
        <dbReference type="ChEBI" id="CHEBI:30616"/>
    </ligand>
</feature>
<keyword evidence="3 9" id="KW-0808">Transferase</keyword>
<evidence type="ECO:0000256" key="2">
    <source>
        <dbReference type="ARBA" id="ARBA00022490"/>
    </source>
</evidence>
<comment type="subcellular location">
    <subcellularLocation>
        <location evidence="9">Cytoplasm</location>
    </subcellularLocation>
</comment>
<dbReference type="SUPFAM" id="SSF53067">
    <property type="entry name" value="Actin-like ATPase domain"/>
    <property type="match status" value="2"/>
</dbReference>
<keyword evidence="2 9" id="KW-0963">Cytoplasm</keyword>
<evidence type="ECO:0000256" key="10">
    <source>
        <dbReference type="RuleBase" id="RU003835"/>
    </source>
</evidence>
<feature type="binding site" evidence="9">
    <location>
        <position position="8"/>
    </location>
    <ligand>
        <name>Mg(2+)</name>
        <dbReference type="ChEBI" id="CHEBI:18420"/>
    </ligand>
</feature>
<comment type="caution">
    <text evidence="11">The sequence shown here is derived from an EMBL/GenBank/DDBJ whole genome shotgun (WGS) entry which is preliminary data.</text>
</comment>
<dbReference type="PANTHER" id="PTHR21060:SF21">
    <property type="entry name" value="ACETATE KINASE"/>
    <property type="match status" value="1"/>
</dbReference>
<evidence type="ECO:0000256" key="9">
    <source>
        <dbReference type="HAMAP-Rule" id="MF_00020"/>
    </source>
</evidence>
<dbReference type="InterPro" id="IPR023865">
    <property type="entry name" value="Aliphatic_acid_kinase_CS"/>
</dbReference>
<keyword evidence="8 9" id="KW-0460">Magnesium</keyword>
<feature type="active site" description="Proton donor/acceptor" evidence="9">
    <location>
        <position position="142"/>
    </location>
</feature>
<evidence type="ECO:0000256" key="4">
    <source>
        <dbReference type="ARBA" id="ARBA00022723"/>
    </source>
</evidence>
<feature type="site" description="Transition state stabilizer" evidence="9">
    <location>
        <position position="173"/>
    </location>
</feature>
<keyword evidence="12" id="KW-1185">Reference proteome</keyword>
<evidence type="ECO:0000313" key="12">
    <source>
        <dbReference type="Proteomes" id="UP001172778"/>
    </source>
</evidence>
<evidence type="ECO:0000256" key="3">
    <source>
        <dbReference type="ARBA" id="ARBA00022679"/>
    </source>
</evidence>
<dbReference type="InterPro" id="IPR043129">
    <property type="entry name" value="ATPase_NBD"/>
</dbReference>
<feature type="binding site" evidence="9">
    <location>
        <begin position="274"/>
        <end position="276"/>
    </location>
    <ligand>
        <name>ATP</name>
        <dbReference type="ChEBI" id="CHEBI:30616"/>
    </ligand>
</feature>
<feature type="site" description="Transition state stabilizer" evidence="9">
    <location>
        <position position="232"/>
    </location>
</feature>
<evidence type="ECO:0000256" key="8">
    <source>
        <dbReference type="ARBA" id="ARBA00022842"/>
    </source>
</evidence>
<keyword evidence="4 9" id="KW-0479">Metal-binding</keyword>
<keyword evidence="5 9" id="KW-0547">Nucleotide-binding</keyword>
<dbReference type="InterPro" id="IPR000890">
    <property type="entry name" value="Aliphatic_acid_kin_short-chain"/>
</dbReference>
<dbReference type="PRINTS" id="PR00471">
    <property type="entry name" value="ACETATEKNASE"/>
</dbReference>
<dbReference type="InterPro" id="IPR004372">
    <property type="entry name" value="Ac/propionate_kinase"/>
</dbReference>
<dbReference type="RefSeq" id="WP_284100139.1">
    <property type="nucleotide sequence ID" value="NZ_JARRAF010000006.1"/>
</dbReference>
<comment type="pathway">
    <text evidence="9">Metabolic intermediate biosynthesis; acetyl-CoA biosynthesis; acetyl-CoA from acetate: step 1/2.</text>
</comment>
<comment type="catalytic activity">
    <reaction evidence="9">
        <text>acetate + ATP = acetyl phosphate + ADP</text>
        <dbReference type="Rhea" id="RHEA:11352"/>
        <dbReference type="ChEBI" id="CHEBI:22191"/>
        <dbReference type="ChEBI" id="CHEBI:30089"/>
        <dbReference type="ChEBI" id="CHEBI:30616"/>
        <dbReference type="ChEBI" id="CHEBI:456216"/>
        <dbReference type="EC" id="2.7.2.1"/>
    </reaction>
</comment>
<dbReference type="PROSITE" id="PS01075">
    <property type="entry name" value="ACETATE_KINASE_1"/>
    <property type="match status" value="1"/>
</dbReference>
<sequence>MGSILTLNAGSSSIKFGLYDPDGPNRHFSGQIAGIGGPQAEFKVRGSQIPAPASFRANDHNEALAGLLTWLSHYLGKAPAVVSHRIVHGGERYASAVELTEPTIAYLESLTPLAPLHQPHGLAAIHAVTRLLPTTPQIACFDTAFHQTQASLQQRFALPRSWHDRGVRRYGFHGLSYEYIADQLPTVLDTHPGRVVVAHLGNGASACAIQNGRSVASTMGLTALDGLMMGSRCGRLDPGVVLYLQQTGGLSLDDTADLLYKQSGLLGVSGISSDMRQLLGEESPQAQEAIELFCLSAAREIASLLVPLGGLDALIFTAGIGENAPEIRARIVDHLAWLNIELDPQKNAANAQHIATVRSGVAVCVIATDEEIMLARHAANWLQRLC</sequence>
<dbReference type="EC" id="2.7.2.1" evidence="9"/>
<comment type="similarity">
    <text evidence="1 9 10">Belongs to the acetokinase family.</text>
</comment>
<comment type="cofactor">
    <cofactor evidence="9">
        <name>Mg(2+)</name>
        <dbReference type="ChEBI" id="CHEBI:18420"/>
    </cofactor>
    <cofactor evidence="9">
        <name>Mn(2+)</name>
        <dbReference type="ChEBI" id="CHEBI:29035"/>
    </cofactor>
    <text evidence="9">Mg(2+). Can also accept Mn(2+).</text>
</comment>
<dbReference type="PANTHER" id="PTHR21060">
    <property type="entry name" value="ACETATE KINASE"/>
    <property type="match status" value="1"/>
</dbReference>